<dbReference type="PANTHER" id="PTHR28234">
    <property type="entry name" value="NUCLEAR CONTROL OF ATPASE PROTEIN 2"/>
    <property type="match status" value="1"/>
</dbReference>
<reference evidence="7" key="3">
    <citation type="submission" date="2018-07" db="EMBL/GenBank/DDBJ databases">
        <authorList>
            <person name="Quirk P.G."/>
            <person name="Krulwich T.A."/>
        </authorList>
    </citation>
    <scope>NUCLEOTIDE SEQUENCE</scope>
    <source>
        <strain evidence="7">96224</strain>
    </source>
</reference>
<evidence type="ECO:0000256" key="5">
    <source>
        <dbReference type="ARBA" id="ARBA00023136"/>
    </source>
</evidence>
<organism evidence="7">
    <name type="scientific">Blumeria graminis f. sp. tritici 96224</name>
    <dbReference type="NCBI Taxonomy" id="1268274"/>
    <lineage>
        <taxon>Eukaryota</taxon>
        <taxon>Fungi</taxon>
        <taxon>Dikarya</taxon>
        <taxon>Ascomycota</taxon>
        <taxon>Pezizomycotina</taxon>
        <taxon>Leotiomycetes</taxon>
        <taxon>Erysiphales</taxon>
        <taxon>Erysiphaceae</taxon>
        <taxon>Blumeria</taxon>
    </lineage>
</organism>
<name>A0A061HKG3_BLUGR</name>
<keyword evidence="3" id="KW-1133">Transmembrane helix</keyword>
<dbReference type="EMBL" id="KE374991">
    <property type="protein sequence ID" value="EPQ66687.1"/>
    <property type="molecule type" value="Genomic_DNA"/>
</dbReference>
<reference evidence="8" key="1">
    <citation type="journal article" date="2013" name="Nat. Genet.">
        <title>The wheat powdery mildew genome shows the unique evolution of an obligate biotroph.</title>
        <authorList>
            <person name="Wicker T."/>
            <person name="Oberhaensli S."/>
            <person name="Parlange F."/>
            <person name="Buchmann J.P."/>
            <person name="Shatalina M."/>
            <person name="Roffler S."/>
            <person name="Ben-David R."/>
            <person name="Dolezel J."/>
            <person name="Simkova H."/>
            <person name="Schulze-Lefert P."/>
            <person name="Spanu P.D."/>
            <person name="Bruggmann R."/>
            <person name="Amselem J."/>
            <person name="Quesneville H."/>
            <person name="Ver Loren van Themaat E."/>
            <person name="Paape T."/>
            <person name="Shimizu K.K."/>
            <person name="Keller B."/>
        </authorList>
    </citation>
    <scope>NUCLEOTIDE SEQUENCE [LARGE SCALE GENOMIC DNA]</scope>
    <source>
        <strain evidence="8">96224</strain>
    </source>
</reference>
<protein>
    <submittedName>
        <fullName evidence="7">Bgt-2544</fullName>
    </submittedName>
</protein>
<proteinExistence type="predicted"/>
<dbReference type="Proteomes" id="UP000053110">
    <property type="component" value="Unassembled WGS sequence"/>
</dbReference>
<evidence type="ECO:0000256" key="3">
    <source>
        <dbReference type="ARBA" id="ARBA00022989"/>
    </source>
</evidence>
<evidence type="ECO:0000256" key="4">
    <source>
        <dbReference type="ARBA" id="ARBA00023128"/>
    </source>
</evidence>
<evidence type="ECO:0000313" key="7">
    <source>
        <dbReference type="EMBL" id="SUZ08340.1"/>
    </source>
</evidence>
<keyword evidence="5" id="KW-0472">Membrane</keyword>
<dbReference type="GO" id="GO:0005741">
    <property type="term" value="C:mitochondrial outer membrane"/>
    <property type="evidence" value="ECO:0007669"/>
    <property type="project" value="TreeGrafter"/>
</dbReference>
<evidence type="ECO:0000256" key="2">
    <source>
        <dbReference type="ARBA" id="ARBA00022692"/>
    </source>
</evidence>
<evidence type="ECO:0000313" key="6">
    <source>
        <dbReference type="EMBL" id="EPQ66687.1"/>
    </source>
</evidence>
<evidence type="ECO:0000256" key="1">
    <source>
        <dbReference type="ARBA" id="ARBA00004225"/>
    </source>
</evidence>
<dbReference type="HOGENOM" id="CLU_008227_1_0_1"/>
<comment type="subcellular location">
    <subcellularLocation>
        <location evidence="1">Mitochondrion membrane</location>
        <topology evidence="1">Multi-pass membrane protein</topology>
    </subcellularLocation>
</comment>
<dbReference type="Pfam" id="PF08637">
    <property type="entry name" value="NCA2"/>
    <property type="match status" value="1"/>
</dbReference>
<reference evidence="6" key="2">
    <citation type="submission" date="2013-01" db="EMBL/GenBank/DDBJ databases">
        <title>The wheat powdery mildew genome reveals unique evolution of an obligate biotroph.</title>
        <authorList>
            <person name="Oberhaensli S."/>
            <person name="Wicker T."/>
            <person name="Keller B."/>
        </authorList>
    </citation>
    <scope>NUCLEOTIDE SEQUENCE</scope>
    <source>
        <strain evidence="6">96224</strain>
    </source>
</reference>
<dbReference type="PANTHER" id="PTHR28234:SF1">
    <property type="entry name" value="NUCLEAR CONTROL OF ATPASE PROTEIN 2"/>
    <property type="match status" value="1"/>
</dbReference>
<gene>
    <name evidence="6" type="ORF">BGT96224_2544</name>
    <name evidence="7" type="ORF">BGT96224V2_LOCUS1498</name>
</gene>
<keyword evidence="2" id="KW-0812">Transmembrane</keyword>
<keyword evidence="4" id="KW-0496">Mitochondrion</keyword>
<dbReference type="OrthoDB" id="413313at2759"/>
<dbReference type="InterPro" id="IPR013946">
    <property type="entry name" value="NCA2-like"/>
</dbReference>
<dbReference type="EMBL" id="UIGY01000018">
    <property type="protein sequence ID" value="SUZ08340.1"/>
    <property type="molecule type" value="Genomic_DNA"/>
</dbReference>
<accession>A0A061HKG3</accession>
<evidence type="ECO:0000313" key="8">
    <source>
        <dbReference type="Proteomes" id="UP000053110"/>
    </source>
</evidence>
<dbReference type="AlphaFoldDB" id="A0A061HKG3"/>
<sequence length="662" mass="75712">MSIIIDQVRHVESQLNRIFGVPCIKVQNRFEISKTIPKSPQLGELEKAVRTLSQPSSNSLLSSSRILNLLQQTALPDIIISGDQQNLTELYENELQWLVVSKATIQVYGIILDIILDQTIPFNREIWYWDKVLGSYTYSSLFALQTLPKRLWSWTKEIFHHIKHHFSRPNGSSGMSSSDGRWGNLFGQWKNSHTLFWDPIEEKSFASLQRRILSPIEICRASARRNQTRLKRLRELGASGLGMLMDEGLNFESGDDISENMEVEGSYCNDWKIVIERTVALMSGVLTNISSYEMGVTEFEETVFARVEDHSAEVSCVEDEDADGVTRPLKISLRLQHILKYQIPEHILRSQKVTCCFSRPSRLVRYWLPTSAFFLFSTLTLKLLVDRKDQIIECVQTLGETVRDFLLNWVLDPVKKLIGTIRHDPNSELAIISKESLKGDRESLEHMVVEFALDNPQFYGSATSLSEAQVSEIRGKVREGDLTPVLRAYERNIRRPFKGTVRGDLIRTLLIQVQKTKVDVEIALSGIDALLKSQELVFGFLGLTPGSLICFASIRYLGSFFGNRRGNVKGHMAEETLRVLRKIDRILAEATPLQENILSYRDHGLLLCEIHVMRRNIRGLFPAEIAQEFLEDVRNLSDINRGFQAQLKALDRIKWGYAKWLQ</sequence>